<dbReference type="PANTHER" id="PTHR28008">
    <property type="entry name" value="DOMAIN PROTEIN, PUTATIVE (AFU_ORTHOLOGUE AFUA_3G10980)-RELATED"/>
    <property type="match status" value="1"/>
</dbReference>
<evidence type="ECO:0000313" key="4">
    <source>
        <dbReference type="Proteomes" id="UP000619761"/>
    </source>
</evidence>
<name>A0ABQ3ATF8_9GAMM</name>
<evidence type="ECO:0000256" key="1">
    <source>
        <dbReference type="SAM" id="Phobius"/>
    </source>
</evidence>
<keyword evidence="1" id="KW-0812">Transmembrane</keyword>
<dbReference type="InterPro" id="IPR006976">
    <property type="entry name" value="VanZ-like"/>
</dbReference>
<gene>
    <name evidence="3" type="ORF">GCM10011613_07490</name>
</gene>
<protein>
    <recommendedName>
        <fullName evidence="2">VanZ-like domain-containing protein</fullName>
    </recommendedName>
</protein>
<keyword evidence="1" id="KW-1133">Transmembrane helix</keyword>
<proteinExistence type="predicted"/>
<comment type="caution">
    <text evidence="3">The sequence shown here is derived from an EMBL/GenBank/DDBJ whole genome shotgun (WGS) entry which is preliminary data.</text>
</comment>
<dbReference type="PANTHER" id="PTHR28008:SF1">
    <property type="entry name" value="DOMAIN PROTEIN, PUTATIVE (AFU_ORTHOLOGUE AFUA_3G10980)-RELATED"/>
    <property type="match status" value="1"/>
</dbReference>
<feature type="domain" description="VanZ-like" evidence="2">
    <location>
        <begin position="46"/>
        <end position="108"/>
    </location>
</feature>
<accession>A0ABQ3ATF8</accession>
<feature type="transmembrane region" description="Helical" evidence="1">
    <location>
        <begin position="65"/>
        <end position="83"/>
    </location>
</feature>
<feature type="transmembrane region" description="Helical" evidence="1">
    <location>
        <begin position="89"/>
        <end position="110"/>
    </location>
</feature>
<reference evidence="4" key="1">
    <citation type="journal article" date="2019" name="Int. J. Syst. Evol. Microbiol.">
        <title>The Global Catalogue of Microorganisms (GCM) 10K type strain sequencing project: providing services to taxonomists for standard genome sequencing and annotation.</title>
        <authorList>
            <consortium name="The Broad Institute Genomics Platform"/>
            <consortium name="The Broad Institute Genome Sequencing Center for Infectious Disease"/>
            <person name="Wu L."/>
            <person name="Ma J."/>
        </authorList>
    </citation>
    <scope>NUCLEOTIDE SEQUENCE [LARGE SCALE GENOMIC DNA]</scope>
    <source>
        <strain evidence="4">KCTC 32239</strain>
    </source>
</reference>
<dbReference type="Pfam" id="PF04892">
    <property type="entry name" value="VanZ"/>
    <property type="match status" value="1"/>
</dbReference>
<organism evidence="3 4">
    <name type="scientific">Cellvibrio zantedeschiae</name>
    <dbReference type="NCBI Taxonomy" id="1237077"/>
    <lineage>
        <taxon>Bacteria</taxon>
        <taxon>Pseudomonadati</taxon>
        <taxon>Pseudomonadota</taxon>
        <taxon>Gammaproteobacteria</taxon>
        <taxon>Cellvibrionales</taxon>
        <taxon>Cellvibrionaceae</taxon>
        <taxon>Cellvibrio</taxon>
    </lineage>
</organism>
<dbReference type="Proteomes" id="UP000619761">
    <property type="component" value="Unassembled WGS sequence"/>
</dbReference>
<sequence length="134" mass="15421">MLIWRALCLLQFFVVLLVFSYLGLTPSPENTVPMFNDKLMHCTGYFVAGFSISFAFPRWSFLQRAAFLIIYSIAIEIGQHFMPPRTFDIFDICANSTGVILGLLLINFLAKKLKWFKALLYWQTAQPTVDKNVK</sequence>
<dbReference type="RefSeq" id="WP_229837603.1">
    <property type="nucleotide sequence ID" value="NZ_BMYZ01000001.1"/>
</dbReference>
<dbReference type="EMBL" id="BMYZ01000001">
    <property type="protein sequence ID" value="GGY66090.1"/>
    <property type="molecule type" value="Genomic_DNA"/>
</dbReference>
<evidence type="ECO:0000313" key="3">
    <source>
        <dbReference type="EMBL" id="GGY66090.1"/>
    </source>
</evidence>
<feature type="transmembrane region" description="Helical" evidence="1">
    <location>
        <begin position="38"/>
        <end position="56"/>
    </location>
</feature>
<evidence type="ECO:0000259" key="2">
    <source>
        <dbReference type="Pfam" id="PF04892"/>
    </source>
</evidence>
<dbReference type="NCBIfam" id="NF037970">
    <property type="entry name" value="vanZ_1"/>
    <property type="match status" value="1"/>
</dbReference>
<keyword evidence="1" id="KW-0472">Membrane</keyword>
<keyword evidence="4" id="KW-1185">Reference proteome</keyword>